<dbReference type="InterPro" id="IPR004108">
    <property type="entry name" value="Fe_hydrogenase_lsu_C"/>
</dbReference>
<dbReference type="InterPro" id="IPR036991">
    <property type="entry name" value="Fe_hydrogenase_ssu_sf"/>
</dbReference>
<organism evidence="5 6">
    <name type="scientific">Fervidicola ferrireducens</name>
    <dbReference type="NCBI Taxonomy" id="520764"/>
    <lineage>
        <taxon>Bacteria</taxon>
        <taxon>Bacillati</taxon>
        <taxon>Bacillota</taxon>
        <taxon>Clostridia</taxon>
        <taxon>Thermosediminibacterales</taxon>
        <taxon>Thermosediminibacteraceae</taxon>
        <taxon>Fervidicola</taxon>
    </lineage>
</organism>
<name>A0A140LDP1_9FIRM</name>
<dbReference type="Pfam" id="PF02256">
    <property type="entry name" value="Fe_hyd_SSU"/>
    <property type="match status" value="1"/>
</dbReference>
<dbReference type="Gene3D" id="3.40.50.1780">
    <property type="match status" value="1"/>
</dbReference>
<dbReference type="SMART" id="SM00902">
    <property type="entry name" value="Fe_hyd_SSU"/>
    <property type="match status" value="1"/>
</dbReference>
<gene>
    <name evidence="5" type="primary">hndD_1</name>
    <name evidence="5" type="ORF">AN618_00040</name>
</gene>
<dbReference type="Gene3D" id="3.30.70.20">
    <property type="match status" value="1"/>
</dbReference>
<dbReference type="EMBL" id="LOED01000001">
    <property type="protein sequence ID" value="KXG78666.1"/>
    <property type="molecule type" value="Genomic_DNA"/>
</dbReference>
<dbReference type="Pfam" id="PF00037">
    <property type="entry name" value="Fer4"/>
    <property type="match status" value="1"/>
</dbReference>
<dbReference type="PROSITE" id="PS00198">
    <property type="entry name" value="4FE4S_FER_1"/>
    <property type="match status" value="1"/>
</dbReference>
<comment type="caution">
    <text evidence="5">The sequence shown here is derived from an EMBL/GenBank/DDBJ whole genome shotgun (WGS) entry which is preliminary data.</text>
</comment>
<dbReference type="PROSITE" id="PS51379">
    <property type="entry name" value="4FE4S_FER_2"/>
    <property type="match status" value="2"/>
</dbReference>
<dbReference type="EC" id="1.12.1.3" evidence="5"/>
<keyword evidence="6" id="KW-1185">Reference proteome</keyword>
<dbReference type="Proteomes" id="UP000070427">
    <property type="component" value="Unassembled WGS sequence"/>
</dbReference>
<keyword evidence="2" id="KW-0408">Iron</keyword>
<accession>A0A140LDP1</accession>
<evidence type="ECO:0000256" key="3">
    <source>
        <dbReference type="ARBA" id="ARBA00023014"/>
    </source>
</evidence>
<dbReference type="SUPFAM" id="SSF53920">
    <property type="entry name" value="Fe-only hydrogenase"/>
    <property type="match status" value="1"/>
</dbReference>
<dbReference type="NCBIfam" id="TIGR02512">
    <property type="entry name" value="FeFe_hydrog_A"/>
    <property type="match status" value="1"/>
</dbReference>
<dbReference type="SUPFAM" id="SSF54862">
    <property type="entry name" value="4Fe-4S ferredoxins"/>
    <property type="match status" value="1"/>
</dbReference>
<dbReference type="Pfam" id="PF02906">
    <property type="entry name" value="Fe_hyd_lg_C"/>
    <property type="match status" value="1"/>
</dbReference>
<reference evidence="5 6" key="1">
    <citation type="submission" date="2015-12" db="EMBL/GenBank/DDBJ databases">
        <title>Draft genome sequnece of Fervidicola ferrireducens strain Y170.</title>
        <authorList>
            <person name="Patel B.K."/>
        </authorList>
    </citation>
    <scope>NUCLEOTIDE SEQUENCE [LARGE SCALE GENOMIC DNA]</scope>
    <source>
        <strain evidence="5 6">Y170</strain>
    </source>
</reference>
<dbReference type="RefSeq" id="WP_066350504.1">
    <property type="nucleotide sequence ID" value="NZ_LOED01000001.1"/>
</dbReference>
<dbReference type="GO" id="GO:0051536">
    <property type="term" value="F:iron-sulfur cluster binding"/>
    <property type="evidence" value="ECO:0007669"/>
    <property type="project" value="UniProtKB-KW"/>
</dbReference>
<dbReference type="InterPro" id="IPR050340">
    <property type="entry name" value="Cytosolic_Fe-S_CAF"/>
</dbReference>
<dbReference type="OrthoDB" id="9805142at2"/>
<dbReference type="InParanoid" id="A0A140LDP1"/>
<dbReference type="AlphaFoldDB" id="A0A140LDP1"/>
<feature type="domain" description="4Fe-4S ferredoxin-type" evidence="4">
    <location>
        <begin position="2"/>
        <end position="31"/>
    </location>
</feature>
<evidence type="ECO:0000313" key="6">
    <source>
        <dbReference type="Proteomes" id="UP000070427"/>
    </source>
</evidence>
<keyword evidence="5" id="KW-0560">Oxidoreductase</keyword>
<dbReference type="GO" id="GO:0050583">
    <property type="term" value="F:hydrogen dehydrogenase (NADP+) activity"/>
    <property type="evidence" value="ECO:0007669"/>
    <property type="project" value="UniProtKB-EC"/>
</dbReference>
<evidence type="ECO:0000256" key="1">
    <source>
        <dbReference type="ARBA" id="ARBA00022723"/>
    </source>
</evidence>
<dbReference type="PANTHER" id="PTHR11615">
    <property type="entry name" value="NITRATE, FORMATE, IRON DEHYDROGENASE"/>
    <property type="match status" value="1"/>
</dbReference>
<dbReference type="STRING" id="520764.AN618_00040"/>
<dbReference type="InterPro" id="IPR003149">
    <property type="entry name" value="Fe_hydrogenase_ssu"/>
</dbReference>
<dbReference type="InterPro" id="IPR009016">
    <property type="entry name" value="Fe_hydrogenase"/>
</dbReference>
<keyword evidence="1" id="KW-0479">Metal-binding</keyword>
<feature type="domain" description="4Fe-4S ferredoxin-type" evidence="4">
    <location>
        <begin position="32"/>
        <end position="62"/>
    </location>
</feature>
<sequence length="430" mass="47535">MAIVEINKELCKGCTLCSQVCGIGACFGEPLIPHEIDERRCINCGQCVVTCPTGAASDLSELERVKEVLEDDSVVKVVQCAPALRVSLGEEFGMEAGSIVPGRMASVLRKLGFDRVYDTCFAADLTAMEEGHEFLERLERGGPFPMFTSCCPAWVLYMEKNYPELLPLLSSCKSPQQMFGALVKAYMAEREGIDKDKIFLLSAMPCTAKKYEAKRPEMNKDGYNDVDAVLTTRELAQLIKEKQIEFTDLPEENFDVPFGLYTGAGVLFGTSGGVMEAALRTLVKKLTGKPLKNITFEPVRGAEGVREAVIGIENRKIKVAVVSGIKNVAPLLEDIRKGFSDYHFIEVMACPDGCIGGGGQPRIPKRSLRKMVLKKREKAIYYYELGLPQIAAVDNPFIKALYTEFLGGPLSEKSHELLHTVYSDKKIFFH</sequence>
<dbReference type="GO" id="GO:0005506">
    <property type="term" value="F:iron ion binding"/>
    <property type="evidence" value="ECO:0007669"/>
    <property type="project" value="InterPro"/>
</dbReference>
<proteinExistence type="predicted"/>
<keyword evidence="3" id="KW-0411">Iron-sulfur</keyword>
<dbReference type="InterPro" id="IPR017896">
    <property type="entry name" value="4Fe4S_Fe-S-bd"/>
</dbReference>
<dbReference type="GO" id="GO:0008901">
    <property type="term" value="F:ferredoxin hydrogenase activity"/>
    <property type="evidence" value="ECO:0007669"/>
    <property type="project" value="InterPro"/>
</dbReference>
<dbReference type="InterPro" id="IPR017900">
    <property type="entry name" value="4Fe4S_Fe_S_CS"/>
</dbReference>
<evidence type="ECO:0000256" key="2">
    <source>
        <dbReference type="ARBA" id="ARBA00023004"/>
    </source>
</evidence>
<dbReference type="Gene3D" id="4.10.260.20">
    <property type="entry name" value="Iron hydrogenase, small subunit"/>
    <property type="match status" value="1"/>
</dbReference>
<dbReference type="InterPro" id="IPR013352">
    <property type="entry name" value="Fe_hydrogenase_subset"/>
</dbReference>
<evidence type="ECO:0000313" key="5">
    <source>
        <dbReference type="EMBL" id="KXG78666.1"/>
    </source>
</evidence>
<dbReference type="Gene3D" id="3.40.950.10">
    <property type="entry name" value="Fe-only Hydrogenase (Larger Subunit), Chain L, domain 3"/>
    <property type="match status" value="1"/>
</dbReference>
<evidence type="ECO:0000259" key="4">
    <source>
        <dbReference type="PROSITE" id="PS51379"/>
    </source>
</evidence>
<protein>
    <submittedName>
        <fullName evidence="5">NADP-reducing hydrogenase subunit HndC</fullName>
        <ecNumber evidence="5">1.12.1.3</ecNumber>
    </submittedName>
</protein>
<dbReference type="PATRIC" id="fig|520764.3.peg.5"/>